<evidence type="ECO:0000256" key="2">
    <source>
        <dbReference type="SAM" id="SignalP"/>
    </source>
</evidence>
<dbReference type="PIRSF" id="PIRSF029172">
    <property type="entry name" value="UCP029172_ABC_sbc_YnjB"/>
    <property type="match status" value="1"/>
</dbReference>
<organism evidence="3 4">
    <name type="scientific">Ezakiella coagulans</name>
    <dbReference type="NCBI Taxonomy" id="46507"/>
    <lineage>
        <taxon>Bacteria</taxon>
        <taxon>Bacillati</taxon>
        <taxon>Bacillota</taxon>
        <taxon>Tissierellia</taxon>
        <taxon>Ezakiella</taxon>
    </lineage>
</organism>
<dbReference type="InterPro" id="IPR027020">
    <property type="entry name" value="YnjB"/>
</dbReference>
<gene>
    <name evidence="3" type="ORF">C7381_1048</name>
</gene>
<keyword evidence="2" id="KW-0732">Signal</keyword>
<accession>A0A2U1E3I8</accession>
<sequence length="425" mass="47659">MKNYKIILAILISLFMVVGCSKPAPKTDEQSNVQSEKATDAKDTASNETSSDWNEILEKAKGKTVNFYGWGGDDKRNEWIDSYLIPIMKDKYDVTVNRVGMDIDEINNLLLAEKNSDKDGNVDVVWINGENFANAKKNDFLFGPFTQNLPNFNDYIDGEGPDVKFDFGEPVEGMEAPYGKAQFVFLYDSAKIQNPPKNHEELLQLAKENPGKITYAALPDFTGSVFVRNIISDIQGYEDFMNKDLTKEQLEGMLEPSMKYLKELSGYLWNNGESYPPDNPTLENMFADGEVLLAMSYNPNTASMLIAQGKFPDTVKTFVFDKGNIGNTHFLAIGKKSPNKEAAMVMINEILSPEAQISKADPNVLGDLPVVDYDKLTDEQKKSYDAIPSGESTLPQKELAEKRIPEMPAQLVPLIEEIWEEKVLH</sequence>
<protein>
    <submittedName>
        <fullName evidence="3">Putative spermidine/putrescine transport system substrate-binding protein</fullName>
    </submittedName>
</protein>
<evidence type="ECO:0000313" key="4">
    <source>
        <dbReference type="Proteomes" id="UP000245793"/>
    </source>
</evidence>
<evidence type="ECO:0000256" key="1">
    <source>
        <dbReference type="SAM" id="MobiDB-lite"/>
    </source>
</evidence>
<dbReference type="PANTHER" id="PTHR42779:SF1">
    <property type="entry name" value="PROTEIN YNJB"/>
    <property type="match status" value="1"/>
</dbReference>
<evidence type="ECO:0000313" key="3">
    <source>
        <dbReference type="EMBL" id="PVY94507.1"/>
    </source>
</evidence>
<dbReference type="Pfam" id="PF13416">
    <property type="entry name" value="SBP_bac_8"/>
    <property type="match status" value="1"/>
</dbReference>
<proteinExistence type="predicted"/>
<keyword evidence="4" id="KW-1185">Reference proteome</keyword>
<feature type="signal peptide" evidence="2">
    <location>
        <begin position="1"/>
        <end position="23"/>
    </location>
</feature>
<dbReference type="RefSeq" id="WP_116479961.1">
    <property type="nucleotide sequence ID" value="NZ_QEKV01000004.1"/>
</dbReference>
<dbReference type="SUPFAM" id="SSF53850">
    <property type="entry name" value="Periplasmic binding protein-like II"/>
    <property type="match status" value="1"/>
</dbReference>
<dbReference type="PROSITE" id="PS51257">
    <property type="entry name" value="PROKAR_LIPOPROTEIN"/>
    <property type="match status" value="1"/>
</dbReference>
<dbReference type="Proteomes" id="UP000245793">
    <property type="component" value="Unassembled WGS sequence"/>
</dbReference>
<feature type="chain" id="PRO_5015495487" evidence="2">
    <location>
        <begin position="24"/>
        <end position="425"/>
    </location>
</feature>
<dbReference type="Gene3D" id="3.40.190.10">
    <property type="entry name" value="Periplasmic binding protein-like II"/>
    <property type="match status" value="2"/>
</dbReference>
<feature type="region of interest" description="Disordered" evidence="1">
    <location>
        <begin position="24"/>
        <end position="53"/>
    </location>
</feature>
<dbReference type="InterPro" id="IPR006059">
    <property type="entry name" value="SBP"/>
</dbReference>
<dbReference type="EMBL" id="QEKV01000004">
    <property type="protein sequence ID" value="PVY94507.1"/>
    <property type="molecule type" value="Genomic_DNA"/>
</dbReference>
<comment type="caution">
    <text evidence="3">The sequence shown here is derived from an EMBL/GenBank/DDBJ whole genome shotgun (WGS) entry which is preliminary data.</text>
</comment>
<name>A0A2U1E3I8_9FIRM</name>
<reference evidence="3 4" key="1">
    <citation type="submission" date="2018-04" db="EMBL/GenBank/DDBJ databases">
        <title>Genomic Encyclopedia of Type Strains, Phase IV (KMG-IV): sequencing the most valuable type-strain genomes for metagenomic binning, comparative biology and taxonomic classification.</title>
        <authorList>
            <person name="Goeker M."/>
        </authorList>
    </citation>
    <scope>NUCLEOTIDE SEQUENCE [LARGE SCALE GENOMIC DNA]</scope>
    <source>
        <strain evidence="3 4">DSM 20705</strain>
    </source>
</reference>
<dbReference type="AlphaFoldDB" id="A0A2U1E3I8"/>
<dbReference type="PANTHER" id="PTHR42779">
    <property type="entry name" value="PROTEIN YNJB"/>
    <property type="match status" value="1"/>
</dbReference>
<dbReference type="NCBIfam" id="NF008633">
    <property type="entry name" value="PRK11622.1"/>
    <property type="match status" value="1"/>
</dbReference>